<evidence type="ECO:0000259" key="1">
    <source>
        <dbReference type="PROSITE" id="PS51154"/>
    </source>
</evidence>
<dbReference type="KEGG" id="hro:HELRODRAFT_136124"/>
<dbReference type="Proteomes" id="UP000015101">
    <property type="component" value="Unassembled WGS sequence"/>
</dbReference>
<dbReference type="PANTHER" id="PTHR11106">
    <property type="entry name" value="GANGLIOSIDE INDUCED DIFFERENTIATION ASSOCIATED PROTEIN 2-RELATED"/>
    <property type="match status" value="1"/>
</dbReference>
<dbReference type="RefSeq" id="XP_009022105.1">
    <property type="nucleotide sequence ID" value="XM_009023857.1"/>
</dbReference>
<organism evidence="3 4">
    <name type="scientific">Helobdella robusta</name>
    <name type="common">Californian leech</name>
    <dbReference type="NCBI Taxonomy" id="6412"/>
    <lineage>
        <taxon>Eukaryota</taxon>
        <taxon>Metazoa</taxon>
        <taxon>Spiralia</taxon>
        <taxon>Lophotrochozoa</taxon>
        <taxon>Annelida</taxon>
        <taxon>Clitellata</taxon>
        <taxon>Hirudinea</taxon>
        <taxon>Rhynchobdellida</taxon>
        <taxon>Glossiphoniidae</taxon>
        <taxon>Helobdella</taxon>
    </lineage>
</organism>
<dbReference type="InterPro" id="IPR002589">
    <property type="entry name" value="Macro_dom"/>
</dbReference>
<proteinExistence type="predicted"/>
<dbReference type="InParanoid" id="T1EIC2"/>
<dbReference type="GO" id="GO:0140293">
    <property type="term" value="F:ADP-ribosylglutamate hydrolase activity"/>
    <property type="evidence" value="ECO:0000318"/>
    <property type="project" value="GO_Central"/>
</dbReference>
<name>T1EIC2_HELRO</name>
<dbReference type="eggNOG" id="KOG2633">
    <property type="taxonomic scope" value="Eukaryota"/>
</dbReference>
<dbReference type="GO" id="GO:0005654">
    <property type="term" value="C:nucleoplasm"/>
    <property type="evidence" value="ECO:0000318"/>
    <property type="project" value="GO_Central"/>
</dbReference>
<evidence type="ECO:0000313" key="4">
    <source>
        <dbReference type="Proteomes" id="UP000015101"/>
    </source>
</evidence>
<dbReference type="AlphaFoldDB" id="T1EIC2"/>
<dbReference type="InterPro" id="IPR043472">
    <property type="entry name" value="Macro_dom-like"/>
</dbReference>
<dbReference type="Pfam" id="PF01661">
    <property type="entry name" value="Macro"/>
    <property type="match status" value="1"/>
</dbReference>
<dbReference type="GO" id="GO:0006974">
    <property type="term" value="P:DNA damage response"/>
    <property type="evidence" value="ECO:0000318"/>
    <property type="project" value="GO_Central"/>
</dbReference>
<dbReference type="OrthoDB" id="6133115at2759"/>
<dbReference type="EnsemblMetazoa" id="HelroT136124">
    <property type="protein sequence ID" value="HelroP136124"/>
    <property type="gene ID" value="HelroG136124"/>
</dbReference>
<dbReference type="EMBL" id="AMQM01005694">
    <property type="status" value="NOT_ANNOTATED_CDS"/>
    <property type="molecule type" value="Genomic_DNA"/>
</dbReference>
<evidence type="ECO:0000313" key="3">
    <source>
        <dbReference type="EnsemblMetazoa" id="HelroP136124"/>
    </source>
</evidence>
<dbReference type="HOGENOM" id="CLU_046550_5_2_1"/>
<keyword evidence="4" id="KW-1185">Reference proteome</keyword>
<dbReference type="EMBL" id="KB097070">
    <property type="protein sequence ID" value="ESN99744.1"/>
    <property type="molecule type" value="Genomic_DNA"/>
</dbReference>
<protein>
    <recommendedName>
        <fullName evidence="1">Macro domain-containing protein</fullName>
    </recommendedName>
</protein>
<evidence type="ECO:0000313" key="2">
    <source>
        <dbReference type="EMBL" id="ESN99744.1"/>
    </source>
</evidence>
<dbReference type="GeneID" id="20196322"/>
<dbReference type="CTD" id="20196322"/>
<dbReference type="SUPFAM" id="SSF52949">
    <property type="entry name" value="Macro domain-like"/>
    <property type="match status" value="1"/>
</dbReference>
<dbReference type="Gene3D" id="3.40.220.10">
    <property type="entry name" value="Leucine Aminopeptidase, subunit E, domain 1"/>
    <property type="match status" value="1"/>
</dbReference>
<reference evidence="4" key="1">
    <citation type="submission" date="2012-12" db="EMBL/GenBank/DDBJ databases">
        <authorList>
            <person name="Hellsten U."/>
            <person name="Grimwood J."/>
            <person name="Chapman J.A."/>
            <person name="Shapiro H."/>
            <person name="Aerts A."/>
            <person name="Otillar R.P."/>
            <person name="Terry A.Y."/>
            <person name="Boore J.L."/>
            <person name="Simakov O."/>
            <person name="Marletaz F."/>
            <person name="Cho S.-J."/>
            <person name="Edsinger-Gonzales E."/>
            <person name="Havlak P."/>
            <person name="Kuo D.-H."/>
            <person name="Larsson T."/>
            <person name="Lv J."/>
            <person name="Arendt D."/>
            <person name="Savage R."/>
            <person name="Osoegawa K."/>
            <person name="de Jong P."/>
            <person name="Lindberg D.R."/>
            <person name="Seaver E.C."/>
            <person name="Weisblat D.A."/>
            <person name="Putnam N.H."/>
            <person name="Grigoriev I.V."/>
            <person name="Rokhsar D.S."/>
        </authorList>
    </citation>
    <scope>NUCLEOTIDE SEQUENCE</scope>
</reference>
<gene>
    <name evidence="3" type="primary">20196322</name>
    <name evidence="2" type="ORF">HELRODRAFT_136124</name>
</gene>
<dbReference type="PANTHER" id="PTHR11106:SF27">
    <property type="entry name" value="MACRO DOMAIN-CONTAINING PROTEIN"/>
    <property type="match status" value="1"/>
</dbReference>
<reference evidence="2 4" key="2">
    <citation type="journal article" date="2013" name="Nature">
        <title>Insights into bilaterian evolution from three spiralian genomes.</title>
        <authorList>
            <person name="Simakov O."/>
            <person name="Marletaz F."/>
            <person name="Cho S.J."/>
            <person name="Edsinger-Gonzales E."/>
            <person name="Havlak P."/>
            <person name="Hellsten U."/>
            <person name="Kuo D.H."/>
            <person name="Larsson T."/>
            <person name="Lv J."/>
            <person name="Arendt D."/>
            <person name="Savage R."/>
            <person name="Osoegawa K."/>
            <person name="de Jong P."/>
            <person name="Grimwood J."/>
            <person name="Chapman J.A."/>
            <person name="Shapiro H."/>
            <person name="Aerts A."/>
            <person name="Otillar R.P."/>
            <person name="Terry A.Y."/>
            <person name="Boore J.L."/>
            <person name="Grigoriev I.V."/>
            <person name="Lindberg D.R."/>
            <person name="Seaver E.C."/>
            <person name="Weisblat D.A."/>
            <person name="Putnam N.H."/>
            <person name="Rokhsar D.S."/>
        </authorList>
    </citation>
    <scope>NUCLEOTIDE SEQUENCE</scope>
</reference>
<dbReference type="GO" id="GO:0042278">
    <property type="term" value="P:purine nucleoside metabolic process"/>
    <property type="evidence" value="ECO:0000318"/>
    <property type="project" value="GO_Central"/>
</dbReference>
<reference evidence="3" key="3">
    <citation type="submission" date="2015-06" db="UniProtKB">
        <authorList>
            <consortium name="EnsemblMetazoa"/>
        </authorList>
    </citation>
    <scope>IDENTIFICATION</scope>
</reference>
<feature type="domain" description="Macro" evidence="1">
    <location>
        <begin position="1"/>
        <end position="122"/>
    </location>
</feature>
<dbReference type="PROSITE" id="PS51154">
    <property type="entry name" value="MACRO"/>
    <property type="match status" value="1"/>
</dbReference>
<accession>T1EIC2</accession>
<dbReference type="SMART" id="SM00506">
    <property type="entry name" value="A1pp"/>
    <property type="match status" value="1"/>
</dbReference>
<sequence>QVRFVIGDIIQQQTDAIVNSSNFKLKFTGQVSQAIRLAAGPGVVKQCQDYIGQNQNLDVSDVFVTDGGHLQCKHIMHTSTPAYKNDGLDNYQKPLADTYLNCLNKALKKDIQSISFPILGSG</sequence>